<dbReference type="EMBL" id="JAQQEZ010000011">
    <property type="protein sequence ID" value="MFM0002969.1"/>
    <property type="molecule type" value="Genomic_DNA"/>
</dbReference>
<dbReference type="Proteomes" id="UP001629230">
    <property type="component" value="Unassembled WGS sequence"/>
</dbReference>
<keyword evidence="1" id="KW-0624">Polysaccharide degradation</keyword>
<sequence>MHIDLRRQSAMNKIKVGVLVDDIALPAWVNHMLGQIATEEGMEVALVVKYAYKQRPEKKIAAQAAPWLLSLWMALDKRLVKVGHDAFRTEPLVSTLPGIPTLNVEVESRECGDHLDARDLANIAAYGITVFLRLGSLRPCGEIFDTASCGIWSYRHGDEVVERDGPVGVWDILLDRATTASALQFQTRAGERPHTLQRSWSMTYPVSIHRNRSHCYWKTLSFAPRRLRELRQIGEENFRLKYTKVGTPPAFYSGEKIAEPTSGSYGKFIGQLLARTVAKKAGGLRKFEQWMLLYHFGENGHLPDRLFEFKQLVPPKDRFWADPFVVERHGEYAVFLEELEYSKNRGHLSVIRFDANDQPILPPVKILERPYHLSYPFMLEEGGELYMIPETNESKAIEIYRCTRFPDQWEHVMNLMDDVMAVDTTIWRHDGKYWLFACMRENEHAPLSDELFLFWSDSLLTQDWRPHPCNPIVSDIRTARPAGNIFEHQGQWYRPAQDCSGKYGRALSFQRIDVIDETTYKETPASRIEANWDASIDRVHTFNRAGRLTLIDGMKTRGKL</sequence>
<protein>
    <recommendedName>
        <fullName evidence="3">Glucosamine inositolphosphorylceramide transferase 1 N-terminal domain-containing protein</fullName>
    </recommendedName>
</protein>
<comment type="caution">
    <text evidence="4">The sequence shown here is derived from an EMBL/GenBank/DDBJ whole genome shotgun (WGS) entry which is preliminary data.</text>
</comment>
<dbReference type="SUPFAM" id="SSF75005">
    <property type="entry name" value="Arabinanase/levansucrase/invertase"/>
    <property type="match status" value="1"/>
</dbReference>
<dbReference type="InterPro" id="IPR056442">
    <property type="entry name" value="GINT1_N"/>
</dbReference>
<evidence type="ECO:0000256" key="1">
    <source>
        <dbReference type="ARBA" id="ARBA00022651"/>
    </source>
</evidence>
<dbReference type="Gene3D" id="2.115.10.20">
    <property type="entry name" value="Glycosyl hydrolase domain, family 43"/>
    <property type="match status" value="1"/>
</dbReference>
<dbReference type="InterPro" id="IPR023296">
    <property type="entry name" value="Glyco_hydro_beta-prop_sf"/>
</dbReference>
<gene>
    <name evidence="4" type="ORF">PQR57_18275</name>
</gene>
<feature type="domain" description="Glucosamine inositolphosphorylceramide transferase 1 N-terminal" evidence="3">
    <location>
        <begin position="318"/>
        <end position="525"/>
    </location>
</feature>
<evidence type="ECO:0000256" key="2">
    <source>
        <dbReference type="ARBA" id="ARBA00023277"/>
    </source>
</evidence>
<evidence type="ECO:0000313" key="4">
    <source>
        <dbReference type="EMBL" id="MFM0002969.1"/>
    </source>
</evidence>
<dbReference type="RefSeq" id="WP_408178164.1">
    <property type="nucleotide sequence ID" value="NZ_JAQQEZ010000011.1"/>
</dbReference>
<dbReference type="InterPro" id="IPR052176">
    <property type="entry name" value="Glycosyl_Hydrlase_43_Enz"/>
</dbReference>
<keyword evidence="5" id="KW-1185">Reference proteome</keyword>
<dbReference type="Pfam" id="PF24793">
    <property type="entry name" value="GINT1_N"/>
    <property type="match status" value="1"/>
</dbReference>
<accession>A0ABW9AS19</accession>
<dbReference type="PANTHER" id="PTHR43772:SF2">
    <property type="entry name" value="PUTATIVE (AFU_ORTHOLOGUE AFUA_2G04480)-RELATED"/>
    <property type="match status" value="1"/>
</dbReference>
<evidence type="ECO:0000313" key="5">
    <source>
        <dbReference type="Proteomes" id="UP001629230"/>
    </source>
</evidence>
<keyword evidence="2" id="KW-0119">Carbohydrate metabolism</keyword>
<keyword evidence="1" id="KW-0858">Xylan degradation</keyword>
<proteinExistence type="predicted"/>
<organism evidence="4 5">
    <name type="scientific">Paraburkholderia dipogonis</name>
    <dbReference type="NCBI Taxonomy" id="1211383"/>
    <lineage>
        <taxon>Bacteria</taxon>
        <taxon>Pseudomonadati</taxon>
        <taxon>Pseudomonadota</taxon>
        <taxon>Betaproteobacteria</taxon>
        <taxon>Burkholderiales</taxon>
        <taxon>Burkholderiaceae</taxon>
        <taxon>Paraburkholderia</taxon>
    </lineage>
</organism>
<reference evidence="4 5" key="1">
    <citation type="journal article" date="2024" name="Chem. Sci.">
        <title>Discovery of megapolipeptins by genome mining of a Burkholderiales bacteria collection.</title>
        <authorList>
            <person name="Paulo B.S."/>
            <person name="Recchia M.J.J."/>
            <person name="Lee S."/>
            <person name="Fergusson C.H."/>
            <person name="Romanowski S.B."/>
            <person name="Hernandez A."/>
            <person name="Krull N."/>
            <person name="Liu D.Y."/>
            <person name="Cavanagh H."/>
            <person name="Bos A."/>
            <person name="Gray C.A."/>
            <person name="Murphy B.T."/>
            <person name="Linington R.G."/>
            <person name="Eustaquio A.S."/>
        </authorList>
    </citation>
    <scope>NUCLEOTIDE SEQUENCE [LARGE SCALE GENOMIC DNA]</scope>
    <source>
        <strain evidence="4 5">RL17-350-BIC-A</strain>
    </source>
</reference>
<evidence type="ECO:0000259" key="3">
    <source>
        <dbReference type="Pfam" id="PF24793"/>
    </source>
</evidence>
<name>A0ABW9AS19_9BURK</name>
<dbReference type="PANTHER" id="PTHR43772">
    <property type="entry name" value="ENDO-1,4-BETA-XYLANASE"/>
    <property type="match status" value="1"/>
</dbReference>